<gene>
    <name evidence="6" type="ORF">JL106_17805</name>
</gene>
<dbReference type="EMBL" id="JAERWK010000023">
    <property type="protein sequence ID" value="MBM9469146.1"/>
    <property type="molecule type" value="Genomic_DNA"/>
</dbReference>
<evidence type="ECO:0000256" key="1">
    <source>
        <dbReference type="ARBA" id="ARBA00022603"/>
    </source>
</evidence>
<name>A0A938YGL9_9ACTN</name>
<dbReference type="GO" id="GO:0008757">
    <property type="term" value="F:S-adenosylmethionine-dependent methyltransferase activity"/>
    <property type="evidence" value="ECO:0007669"/>
    <property type="project" value="InterPro"/>
</dbReference>
<dbReference type="Gene3D" id="3.40.50.150">
    <property type="entry name" value="Vaccinia Virus protein VP39"/>
    <property type="match status" value="1"/>
</dbReference>
<dbReference type="Pfam" id="PF08241">
    <property type="entry name" value="Methyltransf_11"/>
    <property type="match status" value="1"/>
</dbReference>
<evidence type="ECO:0000256" key="3">
    <source>
        <dbReference type="ARBA" id="ARBA00022691"/>
    </source>
</evidence>
<dbReference type="PANTHER" id="PTHR43464">
    <property type="entry name" value="METHYLTRANSFERASE"/>
    <property type="match status" value="1"/>
</dbReference>
<dbReference type="RefSeq" id="WP_205262104.1">
    <property type="nucleotide sequence ID" value="NZ_JAERWK010000023.1"/>
</dbReference>
<dbReference type="AlphaFoldDB" id="A0A938YGL9"/>
<dbReference type="CDD" id="cd02440">
    <property type="entry name" value="AdoMet_MTases"/>
    <property type="match status" value="1"/>
</dbReference>
<feature type="domain" description="Methyltransferase type 11" evidence="5">
    <location>
        <begin position="97"/>
        <end position="198"/>
    </location>
</feature>
<dbReference type="InterPro" id="IPR013216">
    <property type="entry name" value="Methyltransf_11"/>
</dbReference>
<dbReference type="Proteomes" id="UP000663792">
    <property type="component" value="Unassembled WGS sequence"/>
</dbReference>
<keyword evidence="7" id="KW-1185">Reference proteome</keyword>
<dbReference type="PANTHER" id="PTHR43464:SF19">
    <property type="entry name" value="UBIQUINONE BIOSYNTHESIS O-METHYLTRANSFERASE, MITOCHONDRIAL"/>
    <property type="match status" value="1"/>
</dbReference>
<evidence type="ECO:0000256" key="2">
    <source>
        <dbReference type="ARBA" id="ARBA00022679"/>
    </source>
</evidence>
<feature type="region of interest" description="Disordered" evidence="4">
    <location>
        <begin position="1"/>
        <end position="33"/>
    </location>
</feature>
<keyword evidence="2" id="KW-0808">Transferase</keyword>
<evidence type="ECO:0000313" key="7">
    <source>
        <dbReference type="Proteomes" id="UP000663792"/>
    </source>
</evidence>
<reference evidence="6" key="1">
    <citation type="submission" date="2021-01" db="EMBL/GenBank/DDBJ databases">
        <title>YIM 132084 draft genome.</title>
        <authorList>
            <person name="An D."/>
        </authorList>
    </citation>
    <scope>NUCLEOTIDE SEQUENCE</scope>
    <source>
        <strain evidence="6">YIM 132084</strain>
    </source>
</reference>
<evidence type="ECO:0000256" key="4">
    <source>
        <dbReference type="SAM" id="MobiDB-lite"/>
    </source>
</evidence>
<keyword evidence="1 6" id="KW-0489">Methyltransferase</keyword>
<accession>A0A938YGL9</accession>
<dbReference type="SUPFAM" id="SSF53335">
    <property type="entry name" value="S-adenosyl-L-methionine-dependent methyltransferases"/>
    <property type="match status" value="1"/>
</dbReference>
<dbReference type="InterPro" id="IPR029063">
    <property type="entry name" value="SAM-dependent_MTases_sf"/>
</dbReference>
<comment type="caution">
    <text evidence="6">The sequence shown here is derived from an EMBL/GenBank/DDBJ whole genome shotgun (WGS) entry which is preliminary data.</text>
</comment>
<sequence length="308" mass="34049">MSTDLADPATGAPPPDHHTADHHAHAHHQHGPALTLADRHAHEAETYDAMAAGLLADWSDEAYRIDPAVIPFANREHVDYLTAAIDEIRPLAGKRILEVGAGSGSLAVWLALQGAEVVGIDVSGGILEVARRRAEVSGVADRVTFVHSPIESFDPAAAGLAIEQFDAIIGNNVVHHFDRDLAMAALGRMLAPGAVAVFCEPVLFVPDWLRRLRNSAPVTRRFPPHTHSPDERSLDKGDLALMQRWFRLVQWRPFQLLSRLQNFTELSDPVWHRLESIDRWVLRTVPSTRNVCRMVVVTLGLPREVPTR</sequence>
<evidence type="ECO:0000259" key="5">
    <source>
        <dbReference type="Pfam" id="PF08241"/>
    </source>
</evidence>
<evidence type="ECO:0000313" key="6">
    <source>
        <dbReference type="EMBL" id="MBM9469146.1"/>
    </source>
</evidence>
<proteinExistence type="predicted"/>
<keyword evidence="3" id="KW-0949">S-adenosyl-L-methionine</keyword>
<protein>
    <submittedName>
        <fullName evidence="6">Class I SAM-dependent methyltransferase</fullName>
    </submittedName>
</protein>
<dbReference type="GO" id="GO:0032259">
    <property type="term" value="P:methylation"/>
    <property type="evidence" value="ECO:0007669"/>
    <property type="project" value="UniProtKB-KW"/>
</dbReference>
<organism evidence="6 7">
    <name type="scientific">Nakamurella leprariae</name>
    <dbReference type="NCBI Taxonomy" id="2803911"/>
    <lineage>
        <taxon>Bacteria</taxon>
        <taxon>Bacillati</taxon>
        <taxon>Actinomycetota</taxon>
        <taxon>Actinomycetes</taxon>
        <taxon>Nakamurellales</taxon>
        <taxon>Nakamurellaceae</taxon>
        <taxon>Nakamurella</taxon>
    </lineage>
</organism>